<dbReference type="EMBL" id="JAVTTP010000001">
    <property type="protein sequence ID" value="MDT7828913.1"/>
    <property type="molecule type" value="Genomic_DNA"/>
</dbReference>
<name>A0ABU3L6E1_9FLAO</name>
<evidence type="ECO:0000313" key="3">
    <source>
        <dbReference type="Proteomes" id="UP001250656"/>
    </source>
</evidence>
<protein>
    <submittedName>
        <fullName evidence="2">DUF6747 family protein</fullName>
    </submittedName>
</protein>
<comment type="caution">
    <text evidence="2">The sequence shown here is derived from an EMBL/GenBank/DDBJ whole genome shotgun (WGS) entry which is preliminary data.</text>
</comment>
<dbReference type="RefSeq" id="WP_314014516.1">
    <property type="nucleotide sequence ID" value="NZ_JAVTTP010000001.1"/>
</dbReference>
<gene>
    <name evidence="2" type="ORF">RQM65_09595</name>
</gene>
<evidence type="ECO:0000256" key="1">
    <source>
        <dbReference type="SAM" id="Phobius"/>
    </source>
</evidence>
<feature type="transmembrane region" description="Helical" evidence="1">
    <location>
        <begin position="26"/>
        <end position="46"/>
    </location>
</feature>
<dbReference type="Pfam" id="PF20532">
    <property type="entry name" value="DUF6747"/>
    <property type="match status" value="1"/>
</dbReference>
<organism evidence="2 3">
    <name type="scientific">Pricia mediterranea</name>
    <dbReference type="NCBI Taxonomy" id="3076079"/>
    <lineage>
        <taxon>Bacteria</taxon>
        <taxon>Pseudomonadati</taxon>
        <taxon>Bacteroidota</taxon>
        <taxon>Flavobacteriia</taxon>
        <taxon>Flavobacteriales</taxon>
        <taxon>Flavobacteriaceae</taxon>
        <taxon>Pricia</taxon>
    </lineage>
</organism>
<evidence type="ECO:0000313" key="2">
    <source>
        <dbReference type="EMBL" id="MDT7828913.1"/>
    </source>
</evidence>
<dbReference type="Proteomes" id="UP001250656">
    <property type="component" value="Unassembled WGS sequence"/>
</dbReference>
<dbReference type="InterPro" id="IPR046635">
    <property type="entry name" value="DUF6747"/>
</dbReference>
<keyword evidence="1" id="KW-0812">Transmembrane</keyword>
<keyword evidence="1" id="KW-0472">Membrane</keyword>
<keyword evidence="3" id="KW-1185">Reference proteome</keyword>
<keyword evidence="1" id="KW-1133">Transmembrane helix</keyword>
<proteinExistence type="predicted"/>
<accession>A0ABU3L6E1</accession>
<reference evidence="2 3" key="1">
    <citation type="submission" date="2023-09" db="EMBL/GenBank/DDBJ databases">
        <title>Novel taxa isolated from Blanes Bay.</title>
        <authorList>
            <person name="Rey-Velasco X."/>
            <person name="Lucena T."/>
        </authorList>
    </citation>
    <scope>NUCLEOTIDE SEQUENCE [LARGE SCALE GENOMIC DNA]</scope>
    <source>
        <strain evidence="2 3">S334</strain>
    </source>
</reference>
<sequence length="56" mass="6852">MKKLLLVREIYVEAFKDWTYRILKKYFKALTWFWLALFAITVYAFIYRLSTGFAFG</sequence>